<dbReference type="PANTHER" id="PTHR14948">
    <property type="entry name" value="NG5"/>
    <property type="match status" value="1"/>
</dbReference>
<dbReference type="InterPro" id="IPR051423">
    <property type="entry name" value="CD225/Dispanin"/>
</dbReference>
<dbReference type="GO" id="GO:0016020">
    <property type="term" value="C:membrane"/>
    <property type="evidence" value="ECO:0007669"/>
    <property type="project" value="UniProtKB-SubCell"/>
</dbReference>
<gene>
    <name evidence="8" type="ORF">MGAL_10B077558</name>
</gene>
<dbReference type="PANTHER" id="PTHR14948:SF25">
    <property type="entry name" value="DUF4190 DOMAIN-CONTAINING PROTEIN"/>
    <property type="match status" value="1"/>
</dbReference>
<evidence type="ECO:0000256" key="1">
    <source>
        <dbReference type="ARBA" id="ARBA00004370"/>
    </source>
</evidence>
<keyword evidence="4 7" id="KW-1133">Transmembrane helix</keyword>
<evidence type="ECO:0000256" key="7">
    <source>
        <dbReference type="SAM" id="Phobius"/>
    </source>
</evidence>
<protein>
    <submittedName>
        <fullName evidence="8">Uncharacterized protein</fullName>
    </submittedName>
</protein>
<comment type="caution">
    <text evidence="8">The sequence shown here is derived from an EMBL/GenBank/DDBJ whole genome shotgun (WGS) entry which is preliminary data.</text>
</comment>
<keyword evidence="5 7" id="KW-0472">Membrane</keyword>
<keyword evidence="3 7" id="KW-0812">Transmembrane</keyword>
<evidence type="ECO:0000256" key="4">
    <source>
        <dbReference type="ARBA" id="ARBA00022989"/>
    </source>
</evidence>
<feature type="transmembrane region" description="Helical" evidence="7">
    <location>
        <begin position="185"/>
        <end position="206"/>
    </location>
</feature>
<evidence type="ECO:0000256" key="5">
    <source>
        <dbReference type="ARBA" id="ARBA00023136"/>
    </source>
</evidence>
<evidence type="ECO:0000313" key="8">
    <source>
        <dbReference type="EMBL" id="VDI00498.1"/>
    </source>
</evidence>
<sequence>QPLYYTPIALNEHRSESYPSTEVQPDKADKSSIYQEEDDNKQSSDTLLENHQFTKPESSSAYTLVPLMIHKGDPPPQYTSFGHIFVETDNAPTYNIVPVNVDQPTSSTSIDPCLSENQTVTISATKGQRRSIDPQDKADYLCFAICACVCCCLPFGLVAICMAIEANAARRRCDYDAVRRYNRRAYIWIKSAIVIGTVFFIFPIFLRSFRYM</sequence>
<evidence type="ECO:0000313" key="9">
    <source>
        <dbReference type="Proteomes" id="UP000596742"/>
    </source>
</evidence>
<keyword evidence="9" id="KW-1185">Reference proteome</keyword>
<dbReference type="EMBL" id="UYJE01001237">
    <property type="protein sequence ID" value="VDI00498.1"/>
    <property type="molecule type" value="Genomic_DNA"/>
</dbReference>
<comment type="subcellular location">
    <subcellularLocation>
        <location evidence="1">Membrane</location>
    </subcellularLocation>
</comment>
<dbReference type="Proteomes" id="UP000596742">
    <property type="component" value="Unassembled WGS sequence"/>
</dbReference>
<proteinExistence type="inferred from homology"/>
<feature type="region of interest" description="Disordered" evidence="6">
    <location>
        <begin position="1"/>
        <end position="44"/>
    </location>
</feature>
<evidence type="ECO:0000256" key="3">
    <source>
        <dbReference type="ARBA" id="ARBA00022692"/>
    </source>
</evidence>
<comment type="similarity">
    <text evidence="2">Belongs to the CD225/Dispanin family.</text>
</comment>
<evidence type="ECO:0000256" key="6">
    <source>
        <dbReference type="SAM" id="MobiDB-lite"/>
    </source>
</evidence>
<dbReference type="AlphaFoldDB" id="A0A8B6C5Z5"/>
<name>A0A8B6C5Z5_MYTGA</name>
<dbReference type="OrthoDB" id="6113798at2759"/>
<feature type="transmembrane region" description="Helical" evidence="7">
    <location>
        <begin position="138"/>
        <end position="164"/>
    </location>
</feature>
<dbReference type="InterPro" id="IPR007593">
    <property type="entry name" value="CD225/Dispanin_fam"/>
</dbReference>
<feature type="non-terminal residue" evidence="8">
    <location>
        <position position="1"/>
    </location>
</feature>
<accession>A0A8B6C5Z5</accession>
<evidence type="ECO:0000256" key="2">
    <source>
        <dbReference type="ARBA" id="ARBA00006843"/>
    </source>
</evidence>
<organism evidence="8 9">
    <name type="scientific">Mytilus galloprovincialis</name>
    <name type="common">Mediterranean mussel</name>
    <dbReference type="NCBI Taxonomy" id="29158"/>
    <lineage>
        <taxon>Eukaryota</taxon>
        <taxon>Metazoa</taxon>
        <taxon>Spiralia</taxon>
        <taxon>Lophotrochozoa</taxon>
        <taxon>Mollusca</taxon>
        <taxon>Bivalvia</taxon>
        <taxon>Autobranchia</taxon>
        <taxon>Pteriomorphia</taxon>
        <taxon>Mytilida</taxon>
        <taxon>Mytiloidea</taxon>
        <taxon>Mytilidae</taxon>
        <taxon>Mytilinae</taxon>
        <taxon>Mytilus</taxon>
    </lineage>
</organism>
<reference evidence="8" key="1">
    <citation type="submission" date="2018-11" db="EMBL/GenBank/DDBJ databases">
        <authorList>
            <person name="Alioto T."/>
            <person name="Alioto T."/>
        </authorList>
    </citation>
    <scope>NUCLEOTIDE SEQUENCE</scope>
</reference>
<dbReference type="Pfam" id="PF04505">
    <property type="entry name" value="CD225"/>
    <property type="match status" value="1"/>
</dbReference>